<reference evidence="4" key="3">
    <citation type="submission" date="2016-01" db="EMBL/GenBank/DDBJ databases">
        <authorList>
            <person name="Mitreva M."/>
            <person name="Pepin K.H."/>
            <person name="Mihindukulasuriya K.A."/>
            <person name="Fulton R."/>
            <person name="Fronick C."/>
            <person name="O'Laughlin M."/>
            <person name="Miner T."/>
            <person name="Herter B."/>
            <person name="Rosa B.A."/>
            <person name="Cordes M."/>
            <person name="Tomlinson C."/>
            <person name="Wollam A."/>
            <person name="Palsikar V.B."/>
            <person name="Mardis E.R."/>
            <person name="Wilson R.K."/>
        </authorList>
    </citation>
    <scope>NUCLEOTIDE SEQUENCE [LARGE SCALE GENOMIC DNA]</scope>
    <source>
        <strain evidence="4">GED7749B</strain>
    </source>
</reference>
<gene>
    <name evidence="2" type="ORF">HMPREF3213_01342</name>
    <name evidence="1" type="ORF">SB48_HM08orf06514</name>
</gene>
<dbReference type="Proteomes" id="UP000070376">
    <property type="component" value="Unassembled WGS sequence"/>
</dbReference>
<sequence length="46" mass="5495">MHLIFSEPVSILAKSRNFAYSASPNYAQFYYRRQYIFKIFKKLLSG</sequence>
<reference evidence="2" key="4">
    <citation type="submission" date="2016-01" db="EMBL/GenBank/DDBJ databases">
        <authorList>
            <person name="Oliw E.H."/>
        </authorList>
    </citation>
    <scope>NUCLEOTIDE SEQUENCE [LARGE SCALE GENOMIC DNA]</scope>
    <source>
        <strain evidence="2">GED7749B</strain>
    </source>
</reference>
<protein>
    <submittedName>
        <fullName evidence="2">Uncharacterized protein</fullName>
    </submittedName>
</protein>
<dbReference type="Proteomes" id="UP000032024">
    <property type="component" value="Chromosome"/>
</dbReference>
<evidence type="ECO:0000313" key="4">
    <source>
        <dbReference type="Proteomes" id="UP000070376"/>
    </source>
</evidence>
<dbReference type="PATRIC" id="fig|1398.18.peg.4106"/>
<dbReference type="EMBL" id="LRPN01000040">
    <property type="protein sequence ID" value="KWZ83269.1"/>
    <property type="molecule type" value="Genomic_DNA"/>
</dbReference>
<reference evidence="1" key="1">
    <citation type="submission" date="2015-01" db="EMBL/GenBank/DDBJ databases">
        <title>Comparative genome analysis of Bacillus coagulans HM-08, Clostridium butyricum HM-68, Bacillus subtilis HM-66 and Bacillus licheniformis BL-09.</title>
        <authorList>
            <person name="Zhang H."/>
        </authorList>
    </citation>
    <scope>NUCLEOTIDE SEQUENCE [LARGE SCALE GENOMIC DNA]</scope>
    <source>
        <strain evidence="1">HM-08</strain>
    </source>
</reference>
<evidence type="ECO:0000313" key="3">
    <source>
        <dbReference type="Proteomes" id="UP000032024"/>
    </source>
</evidence>
<accession>A0A0C5CGV7</accession>
<dbReference type="EMBL" id="CP010525">
    <property type="protein sequence ID" value="AJO24930.1"/>
    <property type="molecule type" value="Genomic_DNA"/>
</dbReference>
<reference evidence="3" key="2">
    <citation type="submission" date="2015-01" db="EMBL/GenBank/DDBJ databases">
        <title>Comparative genome analysis of Bacillus coagulans HM-08, Clostridium butyricum HM-68, Bacillus subtilis HM-66 and Bacillus paralicheniformis BL-09.</title>
        <authorList>
            <person name="Zhang H."/>
        </authorList>
    </citation>
    <scope>NUCLEOTIDE SEQUENCE [LARGE SCALE GENOMIC DNA]</scope>
    <source>
        <strain evidence="3">HM-08</strain>
    </source>
</reference>
<keyword evidence="3" id="KW-1185">Reference proteome</keyword>
<dbReference type="AlphaFoldDB" id="A0A0C5CGV7"/>
<evidence type="ECO:0000313" key="2">
    <source>
        <dbReference type="EMBL" id="KWZ83269.1"/>
    </source>
</evidence>
<proteinExistence type="predicted"/>
<evidence type="ECO:0000313" key="1">
    <source>
        <dbReference type="EMBL" id="AJO24930.1"/>
    </source>
</evidence>
<organism evidence="2 4">
    <name type="scientific">Heyndrickxia coagulans</name>
    <name type="common">Weizmannia coagulans</name>
    <dbReference type="NCBI Taxonomy" id="1398"/>
    <lineage>
        <taxon>Bacteria</taxon>
        <taxon>Bacillati</taxon>
        <taxon>Bacillota</taxon>
        <taxon>Bacilli</taxon>
        <taxon>Bacillales</taxon>
        <taxon>Bacillaceae</taxon>
        <taxon>Heyndrickxia</taxon>
    </lineage>
</organism>
<name>A0A0C5CGV7_HEYCO</name>